<dbReference type="PRINTS" id="PR00262">
    <property type="entry name" value="IL1HBGF"/>
</dbReference>
<dbReference type="InterPro" id="IPR008996">
    <property type="entry name" value="IL1/FGF"/>
</dbReference>
<evidence type="ECO:0000256" key="2">
    <source>
        <dbReference type="RuleBase" id="RU049442"/>
    </source>
</evidence>
<sequence>MCWRRLLERSSSLAQAQLWLVLLAQALPLFDAGPHVSYEWDETIRLRHLHTSRRHGQNSYFVRISDEGEVERARSRSSHTLLEIKAVAANSVVLKSYHNSRYLCMDSDGKLRGQDSYSADDCSFEEKIQPDGYNVYTSKKHGMAVSLAKDRERWFCAGKCFLPLSHFLLLPNNEPLEMLDSVDEKYISHIFPEENPLKDLQSMDIVFGFRHPSS</sequence>
<organism evidence="3 4">
    <name type="scientific">Pleurodeles waltl</name>
    <name type="common">Iberian ribbed newt</name>
    <dbReference type="NCBI Taxonomy" id="8319"/>
    <lineage>
        <taxon>Eukaryota</taxon>
        <taxon>Metazoa</taxon>
        <taxon>Chordata</taxon>
        <taxon>Craniata</taxon>
        <taxon>Vertebrata</taxon>
        <taxon>Euteleostomi</taxon>
        <taxon>Amphibia</taxon>
        <taxon>Batrachia</taxon>
        <taxon>Caudata</taxon>
        <taxon>Salamandroidea</taxon>
        <taxon>Salamandridae</taxon>
        <taxon>Pleurodelinae</taxon>
        <taxon>Pleurodeles</taxon>
    </lineage>
</organism>
<comment type="similarity">
    <text evidence="1 2">Belongs to the heparin-binding growth factors family.</text>
</comment>
<dbReference type="Pfam" id="PF00167">
    <property type="entry name" value="FGF"/>
    <property type="match status" value="1"/>
</dbReference>
<evidence type="ECO:0000313" key="3">
    <source>
        <dbReference type="EMBL" id="KAJ1182196.1"/>
    </source>
</evidence>
<gene>
    <name evidence="3" type="ORF">NDU88_007390</name>
</gene>
<dbReference type="PANTHER" id="PTHR11486">
    <property type="entry name" value="FIBROBLAST GROWTH FACTOR"/>
    <property type="match status" value="1"/>
</dbReference>
<dbReference type="GO" id="GO:0008083">
    <property type="term" value="F:growth factor activity"/>
    <property type="evidence" value="ECO:0007669"/>
    <property type="project" value="InterPro"/>
</dbReference>
<dbReference type="SMART" id="SM00442">
    <property type="entry name" value="FGF"/>
    <property type="match status" value="1"/>
</dbReference>
<proteinExistence type="inferred from homology"/>
<dbReference type="AlphaFoldDB" id="A0AAV7U104"/>
<dbReference type="InterPro" id="IPR002209">
    <property type="entry name" value="Fibroblast_GF_fam"/>
</dbReference>
<reference evidence="3" key="1">
    <citation type="journal article" date="2022" name="bioRxiv">
        <title>Sequencing and chromosome-scale assembly of the giantPleurodeles waltlgenome.</title>
        <authorList>
            <person name="Brown T."/>
            <person name="Elewa A."/>
            <person name="Iarovenko S."/>
            <person name="Subramanian E."/>
            <person name="Araus A.J."/>
            <person name="Petzold A."/>
            <person name="Susuki M."/>
            <person name="Suzuki K.-i.T."/>
            <person name="Hayashi T."/>
            <person name="Toyoda A."/>
            <person name="Oliveira C."/>
            <person name="Osipova E."/>
            <person name="Leigh N.D."/>
            <person name="Simon A."/>
            <person name="Yun M.H."/>
        </authorList>
    </citation>
    <scope>NUCLEOTIDE SEQUENCE</scope>
    <source>
        <strain evidence="3">20211129_DDA</strain>
        <tissue evidence="3">Liver</tissue>
    </source>
</reference>
<evidence type="ECO:0000313" key="4">
    <source>
        <dbReference type="Proteomes" id="UP001066276"/>
    </source>
</evidence>
<evidence type="ECO:0000256" key="1">
    <source>
        <dbReference type="ARBA" id="ARBA00007936"/>
    </source>
</evidence>
<feature type="chain" id="PRO_5043099984" description="Fibroblast growth factor" evidence="2">
    <location>
        <begin position="27"/>
        <end position="214"/>
    </location>
</feature>
<protein>
    <recommendedName>
        <fullName evidence="2">Fibroblast growth factor</fullName>
        <shortName evidence="2">FGF</shortName>
    </recommendedName>
</protein>
<keyword evidence="2" id="KW-0732">Signal</keyword>
<dbReference type="PROSITE" id="PS00247">
    <property type="entry name" value="HBGF_FGF"/>
    <property type="match status" value="1"/>
</dbReference>
<feature type="signal peptide" evidence="2">
    <location>
        <begin position="1"/>
        <end position="26"/>
    </location>
</feature>
<accession>A0AAV7U104</accession>
<keyword evidence="4" id="KW-1185">Reference proteome</keyword>
<comment type="caution">
    <text evidence="3">The sequence shown here is derived from an EMBL/GenBank/DDBJ whole genome shotgun (WGS) entry which is preliminary data.</text>
</comment>
<name>A0AAV7U104_PLEWA</name>
<dbReference type="Proteomes" id="UP001066276">
    <property type="component" value="Chromosome 3_2"/>
</dbReference>
<dbReference type="EMBL" id="JANPWB010000006">
    <property type="protein sequence ID" value="KAJ1182196.1"/>
    <property type="molecule type" value="Genomic_DNA"/>
</dbReference>
<dbReference type="Gene3D" id="2.80.10.50">
    <property type="match status" value="1"/>
</dbReference>
<dbReference type="SUPFAM" id="SSF50353">
    <property type="entry name" value="Cytokine"/>
    <property type="match status" value="1"/>
</dbReference>